<dbReference type="PANTHER" id="PTHR42928:SF5">
    <property type="entry name" value="BLR1237 PROTEIN"/>
    <property type="match status" value="1"/>
</dbReference>
<dbReference type="Gene3D" id="3.40.190.10">
    <property type="entry name" value="Periplasmic binding protein-like II"/>
    <property type="match status" value="1"/>
</dbReference>
<dbReference type="EMBL" id="CAADIJ010000020">
    <property type="protein sequence ID" value="VFR78486.1"/>
    <property type="molecule type" value="Genomic_DNA"/>
</dbReference>
<dbReference type="Gene3D" id="3.40.190.150">
    <property type="entry name" value="Bordetella uptake gene, domain 1"/>
    <property type="match status" value="1"/>
</dbReference>
<protein>
    <submittedName>
        <fullName evidence="5">Tricarboxylate transport protein TctC</fullName>
    </submittedName>
</protein>
<evidence type="ECO:0000313" key="3">
    <source>
        <dbReference type="EMBL" id="VFR41787.1"/>
    </source>
</evidence>
<dbReference type="CDD" id="cd07012">
    <property type="entry name" value="PBP2_Bug_TTT"/>
    <property type="match status" value="1"/>
</dbReference>
<dbReference type="InterPro" id="IPR042100">
    <property type="entry name" value="Bug_dom1"/>
</dbReference>
<dbReference type="SUPFAM" id="SSF53850">
    <property type="entry name" value="Periplasmic binding protein-like II"/>
    <property type="match status" value="1"/>
</dbReference>
<dbReference type="EMBL" id="CAADHZ010000026">
    <property type="protein sequence ID" value="VFR35151.1"/>
    <property type="molecule type" value="Genomic_DNA"/>
</dbReference>
<dbReference type="AlphaFoldDB" id="A0A484UJV3"/>
<name>A0A484UJV3_9ZZZZ</name>
<dbReference type="PANTHER" id="PTHR42928">
    <property type="entry name" value="TRICARBOXYLATE-BINDING PROTEIN"/>
    <property type="match status" value="1"/>
</dbReference>
<evidence type="ECO:0000313" key="2">
    <source>
        <dbReference type="EMBL" id="VFR35151.1"/>
    </source>
</evidence>
<dbReference type="PIRSF" id="PIRSF017082">
    <property type="entry name" value="YflP"/>
    <property type="match status" value="1"/>
</dbReference>
<evidence type="ECO:0000313" key="1">
    <source>
        <dbReference type="EMBL" id="VFR17782.1"/>
    </source>
</evidence>
<organism evidence="5">
    <name type="scientific">plant metagenome</name>
    <dbReference type="NCBI Taxonomy" id="1297885"/>
    <lineage>
        <taxon>unclassified sequences</taxon>
        <taxon>metagenomes</taxon>
        <taxon>organismal metagenomes</taxon>
    </lineage>
</organism>
<dbReference type="EMBL" id="CAADIL010000034">
    <property type="protein sequence ID" value="VFR86966.1"/>
    <property type="molecule type" value="Genomic_DNA"/>
</dbReference>
<evidence type="ECO:0000313" key="4">
    <source>
        <dbReference type="EMBL" id="VFR78486.1"/>
    </source>
</evidence>
<dbReference type="InterPro" id="IPR005064">
    <property type="entry name" value="BUG"/>
</dbReference>
<proteinExistence type="predicted"/>
<dbReference type="EMBL" id="CAADIC010000027">
    <property type="protein sequence ID" value="VFR41787.1"/>
    <property type="molecule type" value="Genomic_DNA"/>
</dbReference>
<sequence length="322" mass="34146">MTTLFRAPRALATLLLAGLGALPAAAQADPYPTRSIELMVAYQPGGGSDNTARLIADVARPLMPQPVVVLNRPGASGSIGWAYVANGQPDGYRTVLMTTEMLVVPLMGIGKTTVDDFLPIARFTDDPSSVTVRADAPWKTLEEFLADARKKPGNVAISNAGIGTVPHLAAAALGEASGVQFTHVPYQGSSPAIMGLLAGDVQATTVAYAELRQHVETGKLRTLAVMADQRVQGLDSPTLKEKGMDLQFSVWRGIGLPRQAPTEAVAKWREVARQISESSTFDAALRKQNLTPAYADSDAFAADIARQAAAFKTLVPKLNLKD</sequence>
<dbReference type="EMBL" id="CAADIB010000002">
    <property type="protein sequence ID" value="VFR17782.1"/>
    <property type="molecule type" value="Genomic_DNA"/>
</dbReference>
<accession>A0A484UJV3</accession>
<gene>
    <name evidence="3" type="ORF">ANDA3_2371</name>
    <name evidence="2" type="ORF">ANDO1_2302</name>
    <name evidence="1" type="ORF">ANDO2_2207</name>
    <name evidence="5" type="ORF">DAR2_2239</name>
    <name evidence="4" type="ORF">DAR3_2237</name>
</gene>
<reference evidence="5" key="1">
    <citation type="submission" date="2019-03" db="EMBL/GenBank/DDBJ databases">
        <authorList>
            <person name="Danneels B."/>
        </authorList>
    </citation>
    <scope>NUCLEOTIDE SEQUENCE</scope>
</reference>
<evidence type="ECO:0000313" key="5">
    <source>
        <dbReference type="EMBL" id="VFR86966.1"/>
    </source>
</evidence>
<dbReference type="Pfam" id="PF03401">
    <property type="entry name" value="TctC"/>
    <property type="match status" value="1"/>
</dbReference>